<dbReference type="Proteomes" id="UP000009134">
    <property type="component" value="Chromosome"/>
</dbReference>
<dbReference type="EMBL" id="CP000248">
    <property type="protein sequence ID" value="ABD25071.1"/>
    <property type="molecule type" value="Genomic_DNA"/>
</dbReference>
<proteinExistence type="predicted"/>
<reference evidence="2" key="1">
    <citation type="submission" date="2006-01" db="EMBL/GenBank/DDBJ databases">
        <title>Complete sequence of Novosphingobium aromaticivorans DSM 12444.</title>
        <authorList>
            <consortium name="US DOE Joint Genome Institute"/>
            <person name="Copeland A."/>
            <person name="Lucas S."/>
            <person name="Lapidus A."/>
            <person name="Barry K."/>
            <person name="Detter J.C."/>
            <person name="Glavina T."/>
            <person name="Hammon N."/>
            <person name="Israni S."/>
            <person name="Pitluck S."/>
            <person name="Chain P."/>
            <person name="Malfatti S."/>
            <person name="Shin M."/>
            <person name="Vergez L."/>
            <person name="Schmutz J."/>
            <person name="Larimer F."/>
            <person name="Land M."/>
            <person name="Kyrpides N."/>
            <person name="Ivanova N."/>
            <person name="Fredrickson J."/>
            <person name="Balkwill D."/>
            <person name="Romine M.F."/>
            <person name="Richardson P."/>
        </authorList>
    </citation>
    <scope>NUCLEOTIDE SEQUENCE [LARGE SCALE GENOMIC DNA]</scope>
    <source>
        <strain evidence="2">ATCC 700278 / DSM 12444 / CCUG 56034 / CIP 105152 / NBRC 16084 / F199</strain>
    </source>
</reference>
<dbReference type="eggNOG" id="ENOG5032M6A">
    <property type="taxonomic scope" value="Bacteria"/>
</dbReference>
<dbReference type="STRING" id="279238.Saro_0624"/>
<evidence type="ECO:0000313" key="2">
    <source>
        <dbReference type="Proteomes" id="UP000009134"/>
    </source>
</evidence>
<dbReference type="HOGENOM" id="CLU_138455_1_0_5"/>
<gene>
    <name evidence="1" type="ordered locus">Saro_0624</name>
</gene>
<keyword evidence="2" id="KW-1185">Reference proteome</keyword>
<name>Q2GAQ2_NOVAD</name>
<dbReference type="KEGG" id="nar:Saro_0624"/>
<evidence type="ECO:0000313" key="1">
    <source>
        <dbReference type="EMBL" id="ABD25071.1"/>
    </source>
</evidence>
<accession>Q2GAQ2</accession>
<organism evidence="1 2">
    <name type="scientific">Novosphingobium aromaticivorans (strain ATCC 700278 / DSM 12444 / CCUG 56034 / CIP 105152 / NBRC 16084 / F199)</name>
    <dbReference type="NCBI Taxonomy" id="279238"/>
    <lineage>
        <taxon>Bacteria</taxon>
        <taxon>Pseudomonadati</taxon>
        <taxon>Pseudomonadota</taxon>
        <taxon>Alphaproteobacteria</taxon>
        <taxon>Sphingomonadales</taxon>
        <taxon>Sphingomonadaceae</taxon>
        <taxon>Novosphingobium</taxon>
    </lineage>
</organism>
<dbReference type="AlphaFoldDB" id="Q2GAQ2"/>
<protein>
    <submittedName>
        <fullName evidence="1">GP46 protein</fullName>
    </submittedName>
</protein>
<dbReference type="RefSeq" id="WP_011444285.1">
    <property type="nucleotide sequence ID" value="NC_007794.1"/>
</dbReference>
<sequence length="105" mass="11873">MADFTPSKALADVTTERQRQIEVEGYTAQHDDEHDCDGALSRAAACYALAGIEGGSGPFYVTHLQTPRQVWPYRWEWKPSDRRRNLVKAAALILAEIERLDRKEG</sequence>